<evidence type="ECO:0000313" key="3">
    <source>
        <dbReference type="Proteomes" id="UP000324996"/>
    </source>
</evidence>
<evidence type="ECO:0000256" key="1">
    <source>
        <dbReference type="SAM" id="MobiDB-lite"/>
    </source>
</evidence>
<feature type="region of interest" description="Disordered" evidence="1">
    <location>
        <begin position="21"/>
        <end position="40"/>
    </location>
</feature>
<dbReference type="AlphaFoldDB" id="A0A5A7N6R9"/>
<protein>
    <submittedName>
        <fullName evidence="2">Uncharacterized protein</fullName>
    </submittedName>
</protein>
<dbReference type="Proteomes" id="UP000324996">
    <property type="component" value="Unassembled WGS sequence"/>
</dbReference>
<evidence type="ECO:0000313" key="2">
    <source>
        <dbReference type="EMBL" id="GER04033.1"/>
    </source>
</evidence>
<comment type="caution">
    <text evidence="2">The sequence shown here is derived from an EMBL/GenBank/DDBJ whole genome shotgun (WGS) entry which is preliminary data.</text>
</comment>
<sequence>MAVLCTLALFSMEPSAFVQTAQAQTGDSAPPQRQARADGPLAQAIAHAADNKPERSHYSYQHHLVMVADDEKTDRRTRFDPRQPDGAQWELLAVDGAAPSVKDLADYEQPDLGSGKSSDSFALYGEMIAKLDWQDATLVSINDREAHYRIEGQLDQWLDAESAAFAEHLKSDLVVDLSSDAPFVSSMRIFAPAPFSKPMVAKIKAFETLFTFNRHAKSGDILPQSIEIGVSLKALMFFSVDSQTDISFSDFVYLGSEIL</sequence>
<dbReference type="EMBL" id="BKCN01000007">
    <property type="protein sequence ID" value="GER04033.1"/>
    <property type="molecule type" value="Genomic_DNA"/>
</dbReference>
<name>A0A5A7N6R9_9PROT</name>
<keyword evidence="3" id="KW-1185">Reference proteome</keyword>
<organism evidence="2 3">
    <name type="scientific">Iodidimonas nitroreducens</name>
    <dbReference type="NCBI Taxonomy" id="1236968"/>
    <lineage>
        <taxon>Bacteria</taxon>
        <taxon>Pseudomonadati</taxon>
        <taxon>Pseudomonadota</taxon>
        <taxon>Alphaproteobacteria</taxon>
        <taxon>Iodidimonadales</taxon>
        <taxon>Iodidimonadaceae</taxon>
        <taxon>Iodidimonas</taxon>
    </lineage>
</organism>
<proteinExistence type="predicted"/>
<accession>A0A5A7N6R9</accession>
<reference evidence="2 3" key="1">
    <citation type="submission" date="2019-09" db="EMBL/GenBank/DDBJ databases">
        <title>NBRP : Genome information of microbial organism related human and environment.</title>
        <authorList>
            <person name="Hattori M."/>
            <person name="Oshima K."/>
            <person name="Inaba H."/>
            <person name="Suda W."/>
            <person name="Sakamoto M."/>
            <person name="Iino T."/>
            <person name="Kitahara M."/>
            <person name="Oshida Y."/>
            <person name="Iida T."/>
            <person name="Kudo T."/>
            <person name="Itoh T."/>
            <person name="Ohkuma M."/>
        </authorList>
    </citation>
    <scope>NUCLEOTIDE SEQUENCE [LARGE SCALE GENOMIC DNA]</scope>
    <source>
        <strain evidence="2 3">Q-1</strain>
    </source>
</reference>
<gene>
    <name evidence="2" type="ORF">JCM17846_17150</name>
</gene>